<keyword evidence="2" id="KW-0472">Membrane</keyword>
<dbReference type="EMBL" id="JACHXU010000031">
    <property type="protein sequence ID" value="MBB3210042.1"/>
    <property type="molecule type" value="Genomic_DNA"/>
</dbReference>
<keyword evidence="2" id="KW-0812">Transmembrane</keyword>
<feature type="region of interest" description="Disordered" evidence="1">
    <location>
        <begin position="509"/>
        <end position="532"/>
    </location>
</feature>
<feature type="transmembrane region" description="Helical" evidence="2">
    <location>
        <begin position="164"/>
        <end position="181"/>
    </location>
</feature>
<dbReference type="Proteomes" id="UP000536179">
    <property type="component" value="Unassembled WGS sequence"/>
</dbReference>
<proteinExistence type="predicted"/>
<evidence type="ECO:0008006" key="5">
    <source>
        <dbReference type="Google" id="ProtNLM"/>
    </source>
</evidence>
<dbReference type="AlphaFoldDB" id="A0A7W5E580"/>
<dbReference type="RefSeq" id="WP_184309113.1">
    <property type="nucleotide sequence ID" value="NZ_JACHXU010000031.1"/>
</dbReference>
<feature type="transmembrane region" description="Helical" evidence="2">
    <location>
        <begin position="69"/>
        <end position="87"/>
    </location>
</feature>
<feature type="transmembrane region" description="Helical" evidence="2">
    <location>
        <begin position="27"/>
        <end position="49"/>
    </location>
</feature>
<reference evidence="3 4" key="1">
    <citation type="submission" date="2020-08" db="EMBL/GenBank/DDBJ databases">
        <title>Genomic Encyclopedia of Type Strains, Phase III (KMG-III): the genomes of soil and plant-associated and newly described type strains.</title>
        <authorList>
            <person name="Whitman W."/>
        </authorList>
    </citation>
    <scope>NUCLEOTIDE SEQUENCE [LARGE SCALE GENOMIC DNA]</scope>
    <source>
        <strain evidence="3 4">CECT 8075</strain>
    </source>
</reference>
<feature type="region of interest" description="Disordered" evidence="1">
    <location>
        <begin position="629"/>
        <end position="676"/>
    </location>
</feature>
<gene>
    <name evidence="3" type="ORF">FHS27_005888</name>
</gene>
<accession>A0A7W5E580</accession>
<organism evidence="3 4">
    <name type="scientific">Aporhodopirellula rubra</name>
    <dbReference type="NCBI Taxonomy" id="980271"/>
    <lineage>
        <taxon>Bacteria</taxon>
        <taxon>Pseudomonadati</taxon>
        <taxon>Planctomycetota</taxon>
        <taxon>Planctomycetia</taxon>
        <taxon>Pirellulales</taxon>
        <taxon>Pirellulaceae</taxon>
        <taxon>Aporhodopirellula</taxon>
    </lineage>
</organism>
<protein>
    <recommendedName>
        <fullName evidence="5">Polyketide synthase-like protein</fullName>
    </recommendedName>
</protein>
<evidence type="ECO:0000256" key="1">
    <source>
        <dbReference type="SAM" id="MobiDB-lite"/>
    </source>
</evidence>
<feature type="compositionally biased region" description="Low complexity" evidence="1">
    <location>
        <begin position="661"/>
        <end position="674"/>
    </location>
</feature>
<keyword evidence="2" id="KW-1133">Transmembrane helix</keyword>
<evidence type="ECO:0000256" key="2">
    <source>
        <dbReference type="SAM" id="Phobius"/>
    </source>
</evidence>
<name>A0A7W5E580_9BACT</name>
<comment type="caution">
    <text evidence="3">The sequence shown here is derived from an EMBL/GenBank/DDBJ whole genome shotgun (WGS) entry which is preliminary data.</text>
</comment>
<feature type="compositionally biased region" description="Polar residues" evidence="1">
    <location>
        <begin position="648"/>
        <end position="660"/>
    </location>
</feature>
<keyword evidence="4" id="KW-1185">Reference proteome</keyword>
<evidence type="ECO:0000313" key="3">
    <source>
        <dbReference type="EMBL" id="MBB3210042.1"/>
    </source>
</evidence>
<sequence length="844" mass="92767">MPQSPSQHLPRSVASLLSRLRHQVRRYIVWDSVLAVAMVFLAAFWIAFLVDYLPVRIGGSEMPRSARCVVLIVTIVVALVFLWRYLVSRMNRDLPDDSLALLIERHHPEIGGRLVTAVQLGETPRKGDSYSPTFIQKVRKEAESQVDRVDLDRVFRPEPIRHKLTIVIPLVLAAVVMAIASPQTFGRAVGRLTLFSDSPWPRHAQLEMVGVEVPIISASDEDDGATQLVGFDDGVVRLARGSNASLRIRAAGEEFGHQIPDLCTVSYIDDEGNRGQSNLRRVGRVIDGYQSFVLDGPPLTSLADSVTLSIRGLDDRLTGYRIEAVDPPAIAQMQMQVRYPDYLRVFSNGAEFDQQLDYQAGVRIREGSSLTLTGIASSPLGAVDVVASDAGSGATIGNSPDGHQSDSALSAEIAEDAMSFTLALNDVREATSIRIVPRDADGISAQAAYRYFIGVVRDEAPETTMRLSGIGSSITPIARLPIEATAKDDYGIESMSIAMTVRAQPPENRLAAPAQPGETASEEQSYSVAPELDRQGNTSLTIDLRDLVDESVLNPITPGGTVLLNTLAQDRFNLSGSHVTQGELIRLQIVTPETLLATLERRELEFRSRLEQAIDETRRLRQSLTAIESEATELLAPATTEDSDNSGESDQTNESTGNEVSDSTTSDNANSTDQDTFRARQRIQLRIRQAELQAAKTTDELKGIVAGLDDLLLEMINNRIDSVDRRERLDEGVRSPLSDVVEEPFPNLRRQIVELERILMGSETPDEAATDAIAADVEMRSAVETAVATNDAILLQLSAVLEKMLDLESFNEILDLMRGLIQDQENLLEETEEEQKKRVLDLFK</sequence>
<evidence type="ECO:0000313" key="4">
    <source>
        <dbReference type="Proteomes" id="UP000536179"/>
    </source>
</evidence>